<evidence type="ECO:0000256" key="4">
    <source>
        <dbReference type="ARBA" id="ARBA00023136"/>
    </source>
</evidence>
<dbReference type="SUPFAM" id="SSF48425">
    <property type="entry name" value="Sec7 domain"/>
    <property type="match status" value="1"/>
</dbReference>
<dbReference type="GO" id="GO:0015031">
    <property type="term" value="P:protein transport"/>
    <property type="evidence" value="ECO:0007669"/>
    <property type="project" value="UniProtKB-KW"/>
</dbReference>
<dbReference type="GO" id="GO:0005085">
    <property type="term" value="F:guanyl-nucleotide exchange factor activity"/>
    <property type="evidence" value="ECO:0007669"/>
    <property type="project" value="InterPro"/>
</dbReference>
<dbReference type="SUPFAM" id="SSF48371">
    <property type="entry name" value="ARM repeat"/>
    <property type="match status" value="2"/>
</dbReference>
<keyword evidence="3" id="KW-0653">Protein transport</keyword>
<sequence length="1910" mass="212393">MEDPTAGRDQAVSTPLAISPSATNDAPSAHQEEATIVTTSNDHRGNGSVYPEVPVQEDGKPSVSEGQAIVMDSTFPVNEPGGNFPEHPNSTETAVPSEQYIRPIDESQSSTVPPTPPAKSTTYSEGPVIRDNDEVVPPTPIEKSHARQTNGGHETLPPTPITPLSAASHKRSLTISKGHTVSVVLISSALEAILSSREAKRSTELRDSAQHALEMIRSGQGGDRPREIFEPLRLACETRNEKLMIASLDCISKLISYSFFAEASSAYSLPSPPLSPALHTPNGSQTNAPSPSLVDLVAHTITACHTETTPETVSLQIVKALLSLVLSPVILIHQSSLLKAVRTVYNVFLLSTDPVNQMVAQGGLTQMVHHVFTRCKIGSGGDSSDATSTFRAVATEDSIASASRRGSLTPSHGEAPPSNHEARIASHREAEAVLNPMNESTTSLPTHPDESSIAYEAQQHESQSGDHQLRPSLDTFEKLNPIDAVLEVEHGMTTHDLFIKDAFLVFRALCKLTMKALNNESERDLKSHAMRSKLLSLHLVLTVLNSHMPLFVDPSAIIYSSSSNEATTFVQAINQYLCLSLSRNAVSPVPQVFEISVEIFWRVLSGMRTKLKKEIEVLLHEIFIPILEMRTSTLKQKAVILGMLSRLCQDPQALVEIYLNYDCDSEAVDNIYEHLMNIISKIGTIPFTTAQARANEPASPVLTPSKDRHHTVPPSLSTYSLSVSGSMDTSTMGLSEHQLKRQGLECLVAVLRSLVAWGTSSAGKSVAESAADAALRPQGDDIRPETVTPDASVDRVSLSANSVEALRQPTPDVADDPSRFESAKQKKTTLLEGIKKFNYKPKRGVQFLIETGFIPSKDPSTIAYFLLTTDGLSKAMIGEYLGEAEDENIATMHAFVDQLDFKDLSFLDALRIFLQAFRLPGEAQKIDRFMLKFAERYIAGNTQTPFANADTAYVLAYSTIMLNTDAHSPQVKKRMTKADFVKNNRSINDGEDLPEELLHSIFDDIVSNEIRMKDEVEAQIGANMPAAGPGLANALANVGRDLQKEAYVMQSNGMANRTEALFRTMVRSQRRGPSNNDQFFSASHFVHVRPMFEVAWMSFLAGLSGPLQETDDLEVVDLCLEGFKNAIRIVCLFDLELARNAFVTTLGKFTFLNNLGEMKTKNMEAIKTLLDIAVTEGNSLKGSWQEVLTCVSQLEHMQIITSGGFDGPDSARKGKTRRLPTEELANESRSTHITVAADMVFSLSHYLSGTAIVDFVQALTDVSWKEIQSSGLSQNPRLFSLQKLVEISYYNMNRIRLEWSNLWDILGEHFHKVCCHNNPHVGIFALDSLRQLAMRFLEKEELPHFKFQKDFLKPFEYTMIHNPNPDIRDMVLQCLQQMIQTRVQNMRSGWRTMFGVFSAASKVLTERIANSAFEIVTRLNKDHFAAIVHYGSFADLTVCITEFCKVSKYQKISLLAIAMLRGVIPVMLECPECSLTPETTTKDSPGEDNMIRYWFPVLFGFYDIIMNGEDLEVRRLALDSLFSTLKTYGSTYTVEFWDSVCQELLFPIFAVLKSSQDLSRFSTQEDMSVWLSTTMIQALRDLIDLYTFHFAILERFLDGLLDLLCVCICQENDTLARIGTSCLQQLLENNVAKLSPARWDRVATTFVKLFRTTTPHQLFDETLRVEIDGGTPDLPEESNGEAILPAPLSPASERPLPDAKTSLGDRRRIFKQIIVKCVLQLLLIETTNDLLRNDEVYNTIPPEHLLRLMSVLDHSYQFAREFNEDKDLRTGLWKVGFMKHLPNLLKQESSSAATLVHVLLRMYYDNRPEHEAARPQIAKQLMPLGLGVLRDYSKLRADTQVKNIAAWTPVVAEILEGFCRFDDKAFARYLPAIYPLATDLLSREMAPEIRQGLKMYFVRVGYVHSIIDAS</sequence>
<evidence type="ECO:0000256" key="2">
    <source>
        <dbReference type="ARBA" id="ARBA00022490"/>
    </source>
</evidence>
<evidence type="ECO:0000256" key="3">
    <source>
        <dbReference type="ARBA" id="ARBA00022927"/>
    </source>
</evidence>
<dbReference type="Pfam" id="PF12783">
    <property type="entry name" value="Sec7-like_HUS"/>
    <property type="match status" value="1"/>
</dbReference>
<dbReference type="Pfam" id="PF01369">
    <property type="entry name" value="Sec7"/>
    <property type="match status" value="1"/>
</dbReference>
<keyword evidence="1" id="KW-0813">Transport</keyword>
<feature type="domain" description="SEC7" evidence="7">
    <location>
        <begin position="819"/>
        <end position="1008"/>
    </location>
</feature>
<evidence type="ECO:0000256" key="5">
    <source>
        <dbReference type="ARBA" id="ARBA00060451"/>
    </source>
</evidence>
<dbReference type="FunCoup" id="A0A0C3G3A6">
    <property type="interactions" value="482"/>
</dbReference>
<dbReference type="InterPro" id="IPR016024">
    <property type="entry name" value="ARM-type_fold"/>
</dbReference>
<dbReference type="InterPro" id="IPR023394">
    <property type="entry name" value="Sec7_C_sf"/>
</dbReference>
<dbReference type="Gene3D" id="1.10.220.20">
    <property type="match status" value="1"/>
</dbReference>
<dbReference type="InParanoid" id="A0A0C3G3A6"/>
<dbReference type="STRING" id="765440.A0A0C3G3A6"/>
<keyword evidence="2" id="KW-0963">Cytoplasm</keyword>
<keyword evidence="4" id="KW-0472">Membrane</keyword>
<dbReference type="Pfam" id="PF16213">
    <property type="entry name" value="DCB"/>
    <property type="match status" value="1"/>
</dbReference>
<dbReference type="Pfam" id="PF20252">
    <property type="entry name" value="BIG2_C"/>
    <property type="match status" value="1"/>
</dbReference>
<reference evidence="8 9" key="1">
    <citation type="submission" date="2014-04" db="EMBL/GenBank/DDBJ databases">
        <authorList>
            <consortium name="DOE Joint Genome Institute"/>
            <person name="Kuo A."/>
            <person name="Tarkka M."/>
            <person name="Buscot F."/>
            <person name="Kohler A."/>
            <person name="Nagy L.G."/>
            <person name="Floudas D."/>
            <person name="Copeland A."/>
            <person name="Barry K.W."/>
            <person name="Cichocki N."/>
            <person name="Veneault-Fourrey C."/>
            <person name="LaButti K."/>
            <person name="Lindquist E.A."/>
            <person name="Lipzen A."/>
            <person name="Lundell T."/>
            <person name="Morin E."/>
            <person name="Murat C."/>
            <person name="Sun H."/>
            <person name="Tunlid A."/>
            <person name="Henrissat B."/>
            <person name="Grigoriev I.V."/>
            <person name="Hibbett D.S."/>
            <person name="Martin F."/>
            <person name="Nordberg H.P."/>
            <person name="Cantor M.N."/>
            <person name="Hua S.X."/>
        </authorList>
    </citation>
    <scope>NUCLEOTIDE SEQUENCE [LARGE SCALE GENOMIC DNA]</scope>
    <source>
        <strain evidence="8 9">F 1598</strain>
    </source>
</reference>
<evidence type="ECO:0000256" key="1">
    <source>
        <dbReference type="ARBA" id="ARBA00022448"/>
    </source>
</evidence>
<evidence type="ECO:0000313" key="9">
    <source>
        <dbReference type="Proteomes" id="UP000054166"/>
    </source>
</evidence>
<dbReference type="GO" id="GO:0032012">
    <property type="term" value="P:regulation of ARF protein signal transduction"/>
    <property type="evidence" value="ECO:0007669"/>
    <property type="project" value="InterPro"/>
</dbReference>
<feature type="region of interest" description="Disordered" evidence="6">
    <location>
        <begin position="1670"/>
        <end position="1697"/>
    </location>
</feature>
<dbReference type="Pfam" id="PF09324">
    <property type="entry name" value="Sec7-like_HDS"/>
    <property type="match status" value="1"/>
</dbReference>
<accession>A0A0C3G3A6</accession>
<dbReference type="InterPro" id="IPR032691">
    <property type="entry name" value="Mon2/Sec7/BIG1-like_HUS"/>
</dbReference>
<keyword evidence="9" id="KW-1185">Reference proteome</keyword>
<dbReference type="EMBL" id="KN832972">
    <property type="protein sequence ID" value="KIM90760.1"/>
    <property type="molecule type" value="Genomic_DNA"/>
</dbReference>
<dbReference type="FunFam" id="1.10.220.20:FF:000002">
    <property type="entry name" value="Brefeldin A-inhibited guanine nucleotide-exchange protein 1"/>
    <property type="match status" value="1"/>
</dbReference>
<dbReference type="PANTHER" id="PTHR10663">
    <property type="entry name" value="GUANYL-NUCLEOTIDE EXCHANGE FACTOR"/>
    <property type="match status" value="1"/>
</dbReference>
<dbReference type="FunFam" id="1.10.1000.11:FF:000003">
    <property type="entry name" value="Brefeldin A-inhibited guanine nucleotide-exchange protein 1"/>
    <property type="match status" value="1"/>
</dbReference>
<dbReference type="PANTHER" id="PTHR10663:SF375">
    <property type="entry name" value="LD29171P"/>
    <property type="match status" value="1"/>
</dbReference>
<dbReference type="Proteomes" id="UP000054166">
    <property type="component" value="Unassembled WGS sequence"/>
</dbReference>
<feature type="compositionally biased region" description="Polar residues" evidence="6">
    <location>
        <begin position="398"/>
        <end position="410"/>
    </location>
</feature>
<dbReference type="SMART" id="SM00222">
    <property type="entry name" value="Sec7"/>
    <property type="match status" value="1"/>
</dbReference>
<dbReference type="Gene3D" id="1.10.1000.11">
    <property type="entry name" value="Arf Nucleotide-binding Site Opener,domain 2"/>
    <property type="match status" value="1"/>
</dbReference>
<feature type="compositionally biased region" description="Polar residues" evidence="6">
    <location>
        <begin position="106"/>
        <end position="124"/>
    </location>
</feature>
<feature type="region of interest" description="Disordered" evidence="6">
    <location>
        <begin position="397"/>
        <end position="419"/>
    </location>
</feature>
<protein>
    <recommendedName>
        <fullName evidence="7">SEC7 domain-containing protein</fullName>
    </recommendedName>
</protein>
<evidence type="ECO:0000256" key="6">
    <source>
        <dbReference type="SAM" id="MobiDB-lite"/>
    </source>
</evidence>
<name>A0A0C3G3A6_PILCF</name>
<dbReference type="InterPro" id="IPR000904">
    <property type="entry name" value="Sec7_dom"/>
</dbReference>
<dbReference type="InterPro" id="IPR046455">
    <property type="entry name" value="Sec7/BIG1-like_C"/>
</dbReference>
<dbReference type="CDD" id="cd00171">
    <property type="entry name" value="Sec7"/>
    <property type="match status" value="1"/>
</dbReference>
<proteinExistence type="predicted"/>
<comment type="subcellular location">
    <subcellularLocation>
        <location evidence="5">Cytoplasmic vesicle</location>
        <location evidence="5">COPI-coated vesicle membrane</location>
    </subcellularLocation>
</comment>
<dbReference type="PROSITE" id="PS50190">
    <property type="entry name" value="SEC7"/>
    <property type="match status" value="1"/>
</dbReference>
<dbReference type="GO" id="GO:0030663">
    <property type="term" value="C:COPI-coated vesicle membrane"/>
    <property type="evidence" value="ECO:0007669"/>
    <property type="project" value="UniProtKB-SubCell"/>
</dbReference>
<dbReference type="InterPro" id="IPR032629">
    <property type="entry name" value="DCB_dom"/>
</dbReference>
<feature type="region of interest" description="Disordered" evidence="6">
    <location>
        <begin position="1"/>
        <end position="168"/>
    </location>
</feature>
<dbReference type="InterPro" id="IPR035999">
    <property type="entry name" value="Sec7_dom_sf"/>
</dbReference>
<dbReference type="OrthoDB" id="18431at2759"/>
<evidence type="ECO:0000313" key="8">
    <source>
        <dbReference type="EMBL" id="KIM90760.1"/>
    </source>
</evidence>
<evidence type="ECO:0000259" key="7">
    <source>
        <dbReference type="PROSITE" id="PS50190"/>
    </source>
</evidence>
<organism evidence="8 9">
    <name type="scientific">Piloderma croceum (strain F 1598)</name>
    <dbReference type="NCBI Taxonomy" id="765440"/>
    <lineage>
        <taxon>Eukaryota</taxon>
        <taxon>Fungi</taxon>
        <taxon>Dikarya</taxon>
        <taxon>Basidiomycota</taxon>
        <taxon>Agaricomycotina</taxon>
        <taxon>Agaricomycetes</taxon>
        <taxon>Agaricomycetidae</taxon>
        <taxon>Atheliales</taxon>
        <taxon>Atheliaceae</taxon>
        <taxon>Piloderma</taxon>
    </lineage>
</organism>
<reference evidence="9" key="2">
    <citation type="submission" date="2015-01" db="EMBL/GenBank/DDBJ databases">
        <title>Evolutionary Origins and Diversification of the Mycorrhizal Mutualists.</title>
        <authorList>
            <consortium name="DOE Joint Genome Institute"/>
            <consortium name="Mycorrhizal Genomics Consortium"/>
            <person name="Kohler A."/>
            <person name="Kuo A."/>
            <person name="Nagy L.G."/>
            <person name="Floudas D."/>
            <person name="Copeland A."/>
            <person name="Barry K.W."/>
            <person name="Cichocki N."/>
            <person name="Veneault-Fourrey C."/>
            <person name="LaButti K."/>
            <person name="Lindquist E.A."/>
            <person name="Lipzen A."/>
            <person name="Lundell T."/>
            <person name="Morin E."/>
            <person name="Murat C."/>
            <person name="Riley R."/>
            <person name="Ohm R."/>
            <person name="Sun H."/>
            <person name="Tunlid A."/>
            <person name="Henrissat B."/>
            <person name="Grigoriev I.V."/>
            <person name="Hibbett D.S."/>
            <person name="Martin F."/>
        </authorList>
    </citation>
    <scope>NUCLEOTIDE SEQUENCE [LARGE SCALE GENOMIC DNA]</scope>
    <source>
        <strain evidence="9">F 1598</strain>
    </source>
</reference>
<dbReference type="InterPro" id="IPR015403">
    <property type="entry name" value="Mon2/Sec7/BIG1-like_HDS"/>
</dbReference>
<dbReference type="HOGENOM" id="CLU_000691_1_1_1"/>
<gene>
    <name evidence="8" type="ORF">PILCRDRAFT_811234</name>
</gene>